<reference evidence="2" key="1">
    <citation type="journal article" date="2012" name="Proc. Natl. Acad. Sci. U.S.A.">
        <title>Antigenic diversity is generated by distinct evolutionary mechanisms in African trypanosome species.</title>
        <authorList>
            <person name="Jackson A.P."/>
            <person name="Berry A."/>
            <person name="Aslett M."/>
            <person name="Allison H.C."/>
            <person name="Burton P."/>
            <person name="Vavrova-Anderson J."/>
            <person name="Brown R."/>
            <person name="Browne H."/>
            <person name="Corton N."/>
            <person name="Hauser H."/>
            <person name="Gamble J."/>
            <person name="Gilderthorp R."/>
            <person name="Marcello L."/>
            <person name="McQuillan J."/>
            <person name="Otto T.D."/>
            <person name="Quail M.A."/>
            <person name="Sanders M.J."/>
            <person name="van Tonder A."/>
            <person name="Ginger M.L."/>
            <person name="Field M.C."/>
            <person name="Barry J.D."/>
            <person name="Hertz-Fowler C."/>
            <person name="Berriman M."/>
        </authorList>
    </citation>
    <scope>NUCLEOTIDE SEQUENCE</scope>
    <source>
        <strain evidence="2">Y486</strain>
    </source>
</reference>
<protein>
    <submittedName>
        <fullName evidence="2">Uncharacterized protein</fullName>
    </submittedName>
</protein>
<dbReference type="AlphaFoldDB" id="G0U2E4"/>
<feature type="region of interest" description="Disordered" evidence="1">
    <location>
        <begin position="456"/>
        <end position="477"/>
    </location>
</feature>
<dbReference type="PANTHER" id="PTHR33538">
    <property type="entry name" value="PROTEIN GAMETE EXPRESSED 1"/>
    <property type="match status" value="1"/>
</dbReference>
<evidence type="ECO:0000313" key="2">
    <source>
        <dbReference type="EMBL" id="CCC50447.1"/>
    </source>
</evidence>
<feature type="region of interest" description="Disordered" evidence="1">
    <location>
        <begin position="35"/>
        <end position="73"/>
    </location>
</feature>
<sequence>MCLLRFFASMMPAIVLMFVTLVPIWSRGASAWFSSPPRPAAQQQSDGGTTASKRGSSAQRQSFTSFSGRSQSSGPVARLLDQVEAKGRVSQCWKTALDTLKEGCASLRADDGERSRLALSMAACDDEADGRRRTWPVCVNDDNVRDCIYRLDDSLYLVYVQYRLHADVLCLYIQEEAFQERTEVAVQALYSGSTAAAEALEALRVSSSELRSSVSEAAEQQTSNLAETRQIHAQLQDIRKGQAAAFEALESMLRKWCAPSMMPRQISSTFRSVAQEAEAFQSRTERHIAGLTNGLERVEAFLQTLLDGTMSVGEILRGGTLLVAIVLLTLPVRTNGARLPCVGLAITAYSTRPLLATILRDSISGGTFFVFLGTAEIALLTAYACAYQSPDQVLRQLLRKEVRSALDEVWGRQLEDVRQILNEVIMSSLVSLSEVDGGSLYQEEVAILPNLDTEVHTPPKALTPQRAGRTRSRVRRT</sequence>
<evidence type="ECO:0000256" key="1">
    <source>
        <dbReference type="SAM" id="MobiDB-lite"/>
    </source>
</evidence>
<accession>G0U2E4</accession>
<dbReference type="PANTHER" id="PTHR33538:SF2">
    <property type="entry name" value="PROTEIN GAMETE EXPRESSED 1"/>
    <property type="match status" value="1"/>
</dbReference>
<dbReference type="InterPro" id="IPR040346">
    <property type="entry name" value="GEX1/Brambleberry"/>
</dbReference>
<feature type="compositionally biased region" description="Polar residues" evidence="1">
    <location>
        <begin position="41"/>
        <end position="59"/>
    </location>
</feature>
<feature type="compositionally biased region" description="Low complexity" evidence="1">
    <location>
        <begin position="60"/>
        <end position="73"/>
    </location>
</feature>
<gene>
    <name evidence="2" type="ORF">TVY486_0902690</name>
</gene>
<dbReference type="VEuPathDB" id="TriTrypDB:TvY486_0902690"/>
<dbReference type="EMBL" id="HE573025">
    <property type="protein sequence ID" value="CCC50447.1"/>
    <property type="molecule type" value="Genomic_DNA"/>
</dbReference>
<name>G0U2E4_TRYVY</name>
<proteinExistence type="predicted"/>
<organism evidence="2">
    <name type="scientific">Trypanosoma vivax (strain Y486)</name>
    <dbReference type="NCBI Taxonomy" id="1055687"/>
    <lineage>
        <taxon>Eukaryota</taxon>
        <taxon>Discoba</taxon>
        <taxon>Euglenozoa</taxon>
        <taxon>Kinetoplastea</taxon>
        <taxon>Metakinetoplastina</taxon>
        <taxon>Trypanosomatida</taxon>
        <taxon>Trypanosomatidae</taxon>
        <taxon>Trypanosoma</taxon>
        <taxon>Duttonella</taxon>
    </lineage>
</organism>
<feature type="compositionally biased region" description="Basic residues" evidence="1">
    <location>
        <begin position="468"/>
        <end position="477"/>
    </location>
</feature>